<dbReference type="OMA" id="MATEISY"/>
<feature type="transmembrane region" description="Helical" evidence="1">
    <location>
        <begin position="509"/>
        <end position="530"/>
    </location>
</feature>
<sequence>MTDSESGQFIKDFIAWRLNKIKAILNPIPAQSTLTAEAYVALTTFKDGADVVQATADAYLADLSTYHQSDLALKAINKTRPSLSADLTELIQDTKVVELYKSYAQLALLQSLQSTTETDAYRYKIKINVVEADLKSLTSTTLFTDQTMKLTFLSMKTTAPQFFPYLVYAKNLIPKVKEYLLKTETLNKWIEDAANFQIANKDNKDEVDQIRYNELKTKLDLLDPTLGLSNAVLPMYNYGLFAYYTTHNIKDTPLNRKIFLANITRQLNNIAKNPKNEFYSVVSSLKANSGGLVSIAHKLSSGFFTFMNKESIKAAELSSNHVFTVEDVKLITKMNDLGKATEAYSMMKNNAVFFKFANGLLFSCQLAAIAYGFMNYDKLTTFDKALLYTGTGLSVVHVATSVVGKKIFYYMATEISYYLKRYADIAIVKSISLVMEALPKIITKTIMQLASKLTPVFLLISIGFSLYDAFTSAKEGNWGVFVLSLLEVAAAVGYGLCLIFATTCWAGPLSLILGGVLIVLALVKVLWSFLASLFTGDPVINYINSVDSKYVYTEKEEFDLQWVAQHGAGSIGTPEYLKQYLFEFDFEAYIRRYNP</sequence>
<accession>D3B5G5</accession>
<dbReference type="InParanoid" id="D3B5G5"/>
<keyword evidence="1" id="KW-1133">Transmembrane helix</keyword>
<name>D3B5G5_HETP5</name>
<dbReference type="AlphaFoldDB" id="D3B5G5"/>
<feature type="transmembrane region" description="Helical" evidence="1">
    <location>
        <begin position="449"/>
        <end position="467"/>
    </location>
</feature>
<feature type="transmembrane region" description="Helical" evidence="1">
    <location>
        <begin position="385"/>
        <end position="404"/>
    </location>
</feature>
<keyword evidence="3" id="KW-1185">Reference proteome</keyword>
<gene>
    <name evidence="2" type="ORF">PPL_03903</name>
</gene>
<keyword evidence="1" id="KW-0812">Transmembrane</keyword>
<feature type="transmembrane region" description="Helical" evidence="1">
    <location>
        <begin position="352"/>
        <end position="373"/>
    </location>
</feature>
<evidence type="ECO:0000256" key="1">
    <source>
        <dbReference type="SAM" id="Phobius"/>
    </source>
</evidence>
<organism evidence="2 3">
    <name type="scientific">Heterostelium pallidum (strain ATCC 26659 / Pp 5 / PN500)</name>
    <name type="common">Cellular slime mold</name>
    <name type="synonym">Polysphondylium pallidum</name>
    <dbReference type="NCBI Taxonomy" id="670386"/>
    <lineage>
        <taxon>Eukaryota</taxon>
        <taxon>Amoebozoa</taxon>
        <taxon>Evosea</taxon>
        <taxon>Eumycetozoa</taxon>
        <taxon>Dictyostelia</taxon>
        <taxon>Acytosteliales</taxon>
        <taxon>Acytosteliaceae</taxon>
        <taxon>Heterostelium</taxon>
    </lineage>
</organism>
<comment type="caution">
    <text evidence="2">The sequence shown here is derived from an EMBL/GenBank/DDBJ whole genome shotgun (WGS) entry which is preliminary data.</text>
</comment>
<feature type="transmembrane region" description="Helical" evidence="1">
    <location>
        <begin position="479"/>
        <end position="502"/>
    </location>
</feature>
<dbReference type="Proteomes" id="UP000001396">
    <property type="component" value="Unassembled WGS sequence"/>
</dbReference>
<keyword evidence="1" id="KW-0472">Membrane</keyword>
<dbReference type="GeneID" id="31359390"/>
<proteinExistence type="predicted"/>
<protein>
    <submittedName>
        <fullName evidence="2">Uncharacterized protein</fullName>
    </submittedName>
</protein>
<dbReference type="EMBL" id="ADBJ01000017">
    <property type="protein sequence ID" value="EFA83113.1"/>
    <property type="molecule type" value="Genomic_DNA"/>
</dbReference>
<evidence type="ECO:0000313" key="3">
    <source>
        <dbReference type="Proteomes" id="UP000001396"/>
    </source>
</evidence>
<reference evidence="2 3" key="1">
    <citation type="journal article" date="2011" name="Genome Res.">
        <title>Phylogeny-wide analysis of social amoeba genomes highlights ancient origins for complex intercellular communication.</title>
        <authorList>
            <person name="Heidel A.J."/>
            <person name="Lawal H.M."/>
            <person name="Felder M."/>
            <person name="Schilde C."/>
            <person name="Helps N.R."/>
            <person name="Tunggal B."/>
            <person name="Rivero F."/>
            <person name="John U."/>
            <person name="Schleicher M."/>
            <person name="Eichinger L."/>
            <person name="Platzer M."/>
            <person name="Noegel A.A."/>
            <person name="Schaap P."/>
            <person name="Gloeckner G."/>
        </authorList>
    </citation>
    <scope>NUCLEOTIDE SEQUENCE [LARGE SCALE GENOMIC DNA]</scope>
    <source>
        <strain evidence="3">ATCC 26659 / Pp 5 / PN500</strain>
    </source>
</reference>
<evidence type="ECO:0000313" key="2">
    <source>
        <dbReference type="EMBL" id="EFA83113.1"/>
    </source>
</evidence>
<dbReference type="RefSeq" id="XP_020435230.1">
    <property type="nucleotide sequence ID" value="XM_020574816.1"/>
</dbReference>